<dbReference type="AlphaFoldDB" id="A0A3N4JX85"/>
<dbReference type="EMBL" id="ML120365">
    <property type="protein sequence ID" value="RPB02973.1"/>
    <property type="molecule type" value="Genomic_DNA"/>
</dbReference>
<dbReference type="Proteomes" id="UP000276215">
    <property type="component" value="Unassembled WGS sequence"/>
</dbReference>
<reference evidence="2 3" key="1">
    <citation type="journal article" date="2018" name="Nat. Ecol. Evol.">
        <title>Pezizomycetes genomes reveal the molecular basis of ectomycorrhizal truffle lifestyle.</title>
        <authorList>
            <person name="Murat C."/>
            <person name="Payen T."/>
            <person name="Noel B."/>
            <person name="Kuo A."/>
            <person name="Morin E."/>
            <person name="Chen J."/>
            <person name="Kohler A."/>
            <person name="Krizsan K."/>
            <person name="Balestrini R."/>
            <person name="Da Silva C."/>
            <person name="Montanini B."/>
            <person name="Hainaut M."/>
            <person name="Levati E."/>
            <person name="Barry K.W."/>
            <person name="Belfiori B."/>
            <person name="Cichocki N."/>
            <person name="Clum A."/>
            <person name="Dockter R.B."/>
            <person name="Fauchery L."/>
            <person name="Guy J."/>
            <person name="Iotti M."/>
            <person name="Le Tacon F."/>
            <person name="Lindquist E.A."/>
            <person name="Lipzen A."/>
            <person name="Malagnac F."/>
            <person name="Mello A."/>
            <person name="Molinier V."/>
            <person name="Miyauchi S."/>
            <person name="Poulain J."/>
            <person name="Riccioni C."/>
            <person name="Rubini A."/>
            <person name="Sitrit Y."/>
            <person name="Splivallo R."/>
            <person name="Traeger S."/>
            <person name="Wang M."/>
            <person name="Zifcakova L."/>
            <person name="Wipf D."/>
            <person name="Zambonelli A."/>
            <person name="Paolocci F."/>
            <person name="Nowrousian M."/>
            <person name="Ottonello S."/>
            <person name="Baldrian P."/>
            <person name="Spatafora J.W."/>
            <person name="Henrissat B."/>
            <person name="Nagy L.G."/>
            <person name="Aury J.M."/>
            <person name="Wincker P."/>
            <person name="Grigoriev I.V."/>
            <person name="Bonfante P."/>
            <person name="Martin F.M."/>
        </authorList>
    </citation>
    <scope>NUCLEOTIDE SEQUENCE [LARGE SCALE GENOMIC DNA]</scope>
    <source>
        <strain evidence="2 3">120613-1</strain>
    </source>
</reference>
<accession>A0A3N4JX85</accession>
<keyword evidence="3" id="KW-1185">Reference proteome</keyword>
<evidence type="ECO:0000313" key="3">
    <source>
        <dbReference type="Proteomes" id="UP000276215"/>
    </source>
</evidence>
<evidence type="ECO:0000313" key="2">
    <source>
        <dbReference type="EMBL" id="RPB02973.1"/>
    </source>
</evidence>
<sequence length="225" mass="24503">MIVATWPPCTGKDHQAALGSCAKANTSKSSKNNRHKTSLTDSCTAEDQRMDGVEQQMMPSACPCPNGFGVMTQPPVSHAREEAERIKTNKSVFAWINTIAISAGHMWEARTRTSPVTNNSIDLFTANLSCRQELSKHFTFGPAHQLPVHNSSGISISDLDCDYSGPPVPDLKHTTVSASLNSAPTGDLSLINSDDDALQFTKTLLGTSDKPQFFGFFDFIFMVYL</sequence>
<name>A0A3N4JX85_9PEZI</name>
<protein>
    <submittedName>
        <fullName evidence="2">Uncharacterized protein</fullName>
    </submittedName>
</protein>
<gene>
    <name evidence="2" type="ORF">L873DRAFT_1787411</name>
</gene>
<organism evidence="2 3">
    <name type="scientific">Choiromyces venosus 120613-1</name>
    <dbReference type="NCBI Taxonomy" id="1336337"/>
    <lineage>
        <taxon>Eukaryota</taxon>
        <taxon>Fungi</taxon>
        <taxon>Dikarya</taxon>
        <taxon>Ascomycota</taxon>
        <taxon>Pezizomycotina</taxon>
        <taxon>Pezizomycetes</taxon>
        <taxon>Pezizales</taxon>
        <taxon>Tuberaceae</taxon>
        <taxon>Choiromyces</taxon>
    </lineage>
</organism>
<feature type="region of interest" description="Disordered" evidence="1">
    <location>
        <begin position="24"/>
        <end position="43"/>
    </location>
</feature>
<evidence type="ECO:0000256" key="1">
    <source>
        <dbReference type="SAM" id="MobiDB-lite"/>
    </source>
</evidence>
<proteinExistence type="predicted"/>
<dbReference type="OrthoDB" id="5419923at2759"/>